<dbReference type="EMBL" id="JAOCBF010000024">
    <property type="protein sequence ID" value="MDH0964740.1"/>
    <property type="molecule type" value="Genomic_DNA"/>
</dbReference>
<sequence length="578" mass="68090">MKNNDKAEVSKDILGKVSNKADELILNGSSLELSEFVKELNDSSMHFESTLDESRFLYIVGNCYQALYKHREMEWYSDDLSKAVIAFRKSLNIANKLKYPNKEILYFKSCIETNLANLLSAQGRAFCCIPLWDKAISQNNPIAMICKAQNELYLAKVLYDPGHQEYHYFVAYKLIVQGLKYKNYLYEDQQIAFHEDGDLMNFKYWFERNFTESSFYEFEQQSYDFDSRKQKHYLAWCGKNKLFINDLNDVLCSEVAYQDIITLPSFSYKLNQSLSMHETLMYHGNFDELKNDFCYARYLYYTALNIPQDTNHFFNDTYPHVEDMSHSLTNLKANHYKSAFRTLYSLFDKVSYFLHRFLELNDIKDDNKISFDAIFRDISKKKVWVPHPRLKESKNQFIHALFYILKDIRDVKDATPTTRWLDPDAKSFSDIRNSIEHRSLKIIDDFGYTLMQSDKESTSTQLKKYIDEKEQCESELKKLHHEKKNIKNDSNSDDVITLAERKSELEIKKKKLESLIDEKHRMSTHSLLITISEFESRTLTLMKLARNSIIYLSLALHLEEQSKPRTDGLVMPTVVPLK</sequence>
<reference evidence="3" key="1">
    <citation type="submission" date="2022-09" db="EMBL/GenBank/DDBJ databases">
        <title>Intensive care unit water sources are persistently colonized with multi-drug resistant bacteria and are the site of extensive horizontal gene transfer of antibiotic resistance genes.</title>
        <authorList>
            <person name="Diorio-Toth L."/>
        </authorList>
    </citation>
    <scope>NUCLEOTIDE SEQUENCE</scope>
    <source>
        <strain evidence="3">GD03918</strain>
    </source>
</reference>
<dbReference type="InterPro" id="IPR040826">
    <property type="entry name" value="HEPN_LA2681"/>
</dbReference>
<comment type="caution">
    <text evidence="3">The sequence shown here is derived from an EMBL/GenBank/DDBJ whole genome shotgun (WGS) entry which is preliminary data.</text>
</comment>
<gene>
    <name evidence="3" type="ORF">N5C89_18030</name>
</gene>
<dbReference type="Pfam" id="PF18733">
    <property type="entry name" value="HEPN_LA2681"/>
    <property type="match status" value="1"/>
</dbReference>
<dbReference type="RefSeq" id="WP_234625300.1">
    <property type="nucleotide sequence ID" value="NZ_CP086124.1"/>
</dbReference>
<keyword evidence="1" id="KW-0175">Coiled coil</keyword>
<proteinExistence type="predicted"/>
<name>A0AAJ1NSW1_9ENTR</name>
<evidence type="ECO:0000256" key="1">
    <source>
        <dbReference type="SAM" id="Coils"/>
    </source>
</evidence>
<accession>A0AAJ1NSW1</accession>
<feature type="domain" description="LA2681-like HEPN" evidence="2">
    <location>
        <begin position="277"/>
        <end position="461"/>
    </location>
</feature>
<evidence type="ECO:0000259" key="2">
    <source>
        <dbReference type="Pfam" id="PF18733"/>
    </source>
</evidence>
<protein>
    <submittedName>
        <fullName evidence="3">LA2681 family HEPN domain-containing protein</fullName>
    </submittedName>
</protein>
<organism evidence="3 4">
    <name type="scientific">Klebsiella michiganensis</name>
    <dbReference type="NCBI Taxonomy" id="1134687"/>
    <lineage>
        <taxon>Bacteria</taxon>
        <taxon>Pseudomonadati</taxon>
        <taxon>Pseudomonadota</taxon>
        <taxon>Gammaproteobacteria</taxon>
        <taxon>Enterobacterales</taxon>
        <taxon>Enterobacteriaceae</taxon>
        <taxon>Klebsiella/Raoultella group</taxon>
        <taxon>Klebsiella</taxon>
    </lineage>
</organism>
<evidence type="ECO:0000313" key="4">
    <source>
        <dbReference type="Proteomes" id="UP001159937"/>
    </source>
</evidence>
<dbReference type="AlphaFoldDB" id="A0AAJ1NSW1"/>
<dbReference type="Proteomes" id="UP001159937">
    <property type="component" value="Unassembled WGS sequence"/>
</dbReference>
<feature type="coiled-coil region" evidence="1">
    <location>
        <begin position="455"/>
        <end position="522"/>
    </location>
</feature>
<evidence type="ECO:0000313" key="3">
    <source>
        <dbReference type="EMBL" id="MDH0964740.1"/>
    </source>
</evidence>